<feature type="compositionally biased region" description="Basic and acidic residues" evidence="1">
    <location>
        <begin position="11"/>
        <end position="22"/>
    </location>
</feature>
<dbReference type="PANTHER" id="PTHR38788">
    <property type="entry name" value="CLR5 DOMAIN-CONTAINING PROTEIN"/>
    <property type="match status" value="1"/>
</dbReference>
<evidence type="ECO:0000259" key="2">
    <source>
        <dbReference type="Pfam" id="PF14420"/>
    </source>
</evidence>
<feature type="region of interest" description="Disordered" evidence="1">
    <location>
        <begin position="1"/>
        <end position="35"/>
    </location>
</feature>
<dbReference type="Proteomes" id="UP001174694">
    <property type="component" value="Unassembled WGS sequence"/>
</dbReference>
<accession>A0AA38RRB1</accession>
<proteinExistence type="predicted"/>
<gene>
    <name evidence="3" type="ORF">NKR23_g1128</name>
</gene>
<reference evidence="3" key="1">
    <citation type="submission" date="2022-07" db="EMBL/GenBank/DDBJ databases">
        <title>Fungi with potential for degradation of polypropylene.</title>
        <authorList>
            <person name="Gostincar C."/>
        </authorList>
    </citation>
    <scope>NUCLEOTIDE SEQUENCE</scope>
    <source>
        <strain evidence="3">EXF-13308</strain>
    </source>
</reference>
<dbReference type="EMBL" id="JANBVO010000002">
    <property type="protein sequence ID" value="KAJ9156723.1"/>
    <property type="molecule type" value="Genomic_DNA"/>
</dbReference>
<keyword evidence="4" id="KW-1185">Reference proteome</keyword>
<evidence type="ECO:0000256" key="1">
    <source>
        <dbReference type="SAM" id="MobiDB-lite"/>
    </source>
</evidence>
<evidence type="ECO:0000313" key="3">
    <source>
        <dbReference type="EMBL" id="KAJ9156723.1"/>
    </source>
</evidence>
<protein>
    <recommendedName>
        <fullName evidence="2">Clr5 domain-containing protein</fullName>
    </recommendedName>
</protein>
<evidence type="ECO:0000313" key="4">
    <source>
        <dbReference type="Proteomes" id="UP001174694"/>
    </source>
</evidence>
<name>A0AA38RRB1_9PEZI</name>
<dbReference type="PANTHER" id="PTHR38788:SF3">
    <property type="entry name" value="CLR5 DOMAIN-CONTAINING PROTEIN"/>
    <property type="match status" value="1"/>
</dbReference>
<dbReference type="InterPro" id="IPR025676">
    <property type="entry name" value="Clr5_dom"/>
</dbReference>
<feature type="domain" description="Clr5" evidence="2">
    <location>
        <begin position="149"/>
        <end position="203"/>
    </location>
</feature>
<sequence length="463" mass="51950">MSSQLNYARKRPADEELSEKRSAPSVDLWEPPRNMGDFRSSSFNTHLQYSEEAMSGDYLYAPEDMGLTGLWPGDDVTGCFSAELSIDISLSDFLQTPTAENDAATVSSIDESNLPTNVPVVVPEVVQVPEQNALPAVKPQGKSSTEGPSEDEWAKQKPLLLLLYAEEGLTLPSVMRIIKTAGFLEGASEKMYKTRFDKWGVQKNERSKPRRRALKAKDSSAFSENDLRGMIEGVRIICESNLQGTHGVKWVVDDQYQVLEDEWDDAFGNIVWFIKQRTKNATEPSTATPEIDSIHDDIKPVVDALGLFSLPIILALVFRMCDELKEGDLIDETLREFLLKCQKLSEKAATPRHEPFTKMLKHAYSVSQGDRDSLQRLIEVTFSFYIGVVSTYGAAESTTVLSLISFYLVYVNPEPGRLKATFGKLERLLGRSEKDNGEDDDATLEILRLILFILQRMDNRSEL</sequence>
<dbReference type="Pfam" id="PF14420">
    <property type="entry name" value="Clr5"/>
    <property type="match status" value="1"/>
</dbReference>
<dbReference type="AlphaFoldDB" id="A0AA38RRB1"/>
<organism evidence="3 4">
    <name type="scientific">Pleurostoma richardsiae</name>
    <dbReference type="NCBI Taxonomy" id="41990"/>
    <lineage>
        <taxon>Eukaryota</taxon>
        <taxon>Fungi</taxon>
        <taxon>Dikarya</taxon>
        <taxon>Ascomycota</taxon>
        <taxon>Pezizomycotina</taxon>
        <taxon>Sordariomycetes</taxon>
        <taxon>Sordariomycetidae</taxon>
        <taxon>Calosphaeriales</taxon>
        <taxon>Pleurostomataceae</taxon>
        <taxon>Pleurostoma</taxon>
    </lineage>
</organism>
<comment type="caution">
    <text evidence="3">The sequence shown here is derived from an EMBL/GenBank/DDBJ whole genome shotgun (WGS) entry which is preliminary data.</text>
</comment>